<dbReference type="SUPFAM" id="SSF81301">
    <property type="entry name" value="Nucleotidyltransferase"/>
    <property type="match status" value="1"/>
</dbReference>
<dbReference type="Pfam" id="PF18765">
    <property type="entry name" value="Polbeta"/>
    <property type="match status" value="1"/>
</dbReference>
<dbReference type="InterPro" id="IPR052548">
    <property type="entry name" value="Type_VII_TA_antitoxin"/>
</dbReference>
<feature type="domain" description="Polymerase beta nucleotidyltransferase" evidence="1">
    <location>
        <begin position="11"/>
        <end position="81"/>
    </location>
</feature>
<comment type="caution">
    <text evidence="2">The sequence shown here is derived from an EMBL/GenBank/DDBJ whole genome shotgun (WGS) entry which is preliminary data.</text>
</comment>
<evidence type="ECO:0000259" key="1">
    <source>
        <dbReference type="Pfam" id="PF18765"/>
    </source>
</evidence>
<proteinExistence type="predicted"/>
<keyword evidence="2" id="KW-0808">Transferase</keyword>
<evidence type="ECO:0000313" key="3">
    <source>
        <dbReference type="Proteomes" id="UP000473574"/>
    </source>
</evidence>
<reference evidence="2 3" key="1">
    <citation type="journal article" date="2020" name="Microb. Ecol.">
        <title>Ecogenomics of the Marine Benthic Filamentous Cyanobacterium Adonisia.</title>
        <authorList>
            <person name="Walter J.M."/>
            <person name="Coutinho F.H."/>
            <person name="Leomil L."/>
            <person name="Hargreaves P.I."/>
            <person name="Campeao M.E."/>
            <person name="Vieira V.V."/>
            <person name="Silva B.S."/>
            <person name="Fistarol G.O."/>
            <person name="Salomon P.S."/>
            <person name="Sawabe T."/>
            <person name="Mino S."/>
            <person name="Hosokawa M."/>
            <person name="Miyashita H."/>
            <person name="Maruyama F."/>
            <person name="van Verk M.C."/>
            <person name="Dutilh B.E."/>
            <person name="Thompson C.C."/>
            <person name="Thompson F.L."/>
        </authorList>
    </citation>
    <scope>NUCLEOTIDE SEQUENCE [LARGE SCALE GENOMIC DNA]</scope>
    <source>
        <strain evidence="2 3">CCMR0082</strain>
    </source>
</reference>
<evidence type="ECO:0000313" key="2">
    <source>
        <dbReference type="EMBL" id="NEZ65912.1"/>
    </source>
</evidence>
<name>A0A6M0SE23_9CYAN</name>
<dbReference type="EMBL" id="QZCE01000002">
    <property type="protein sequence ID" value="NEZ65912.1"/>
    <property type="molecule type" value="Genomic_DNA"/>
</dbReference>
<dbReference type="PANTHER" id="PTHR33933">
    <property type="entry name" value="NUCLEOTIDYLTRANSFERASE"/>
    <property type="match status" value="1"/>
</dbReference>
<dbReference type="AlphaFoldDB" id="A0A6M0SE23"/>
<dbReference type="RefSeq" id="WP_163667531.1">
    <property type="nucleotide sequence ID" value="NZ_QZCE01000002.1"/>
</dbReference>
<dbReference type="GO" id="GO:0016740">
    <property type="term" value="F:transferase activity"/>
    <property type="evidence" value="ECO:0007669"/>
    <property type="project" value="UniProtKB-KW"/>
</dbReference>
<dbReference type="Proteomes" id="UP000473574">
    <property type="component" value="Unassembled WGS sequence"/>
</dbReference>
<accession>A0A6M0SE23</accession>
<protein>
    <submittedName>
        <fullName evidence="2">Nucleotidyltransferase domain-containing protein</fullName>
    </submittedName>
</protein>
<dbReference type="PANTHER" id="PTHR33933:SF1">
    <property type="entry name" value="PROTEIN ADENYLYLTRANSFERASE MNTA-RELATED"/>
    <property type="match status" value="1"/>
</dbReference>
<dbReference type="InterPro" id="IPR041633">
    <property type="entry name" value="Polbeta"/>
</dbReference>
<dbReference type="Gene3D" id="3.30.460.10">
    <property type="entry name" value="Beta Polymerase, domain 2"/>
    <property type="match status" value="1"/>
</dbReference>
<organism evidence="2 3">
    <name type="scientific">Adonisia turfae CCMR0082</name>
    <dbReference type="NCBI Taxonomy" id="2304604"/>
    <lineage>
        <taxon>Bacteria</taxon>
        <taxon>Bacillati</taxon>
        <taxon>Cyanobacteriota</taxon>
        <taxon>Adonisia</taxon>
        <taxon>Adonisia turfae</taxon>
    </lineage>
</organism>
<dbReference type="CDD" id="cd05403">
    <property type="entry name" value="NT_KNTase_like"/>
    <property type="match status" value="1"/>
</dbReference>
<dbReference type="InterPro" id="IPR043519">
    <property type="entry name" value="NT_sf"/>
</dbReference>
<sequence>MKHPDLALILEKVKQFLSNLYRERLQSIILYGSQAREDSRSDSDINILVVLNEPVNPYQEIDRTSQFIAHLCLEFDVVISRHFISVEKFHTENNPFLSNLKKEGVVV</sequence>
<gene>
    <name evidence="2" type="ORF">D0962_24655</name>
</gene>